<evidence type="ECO:0000256" key="9">
    <source>
        <dbReference type="ARBA" id="ARBA00049529"/>
    </source>
</evidence>
<comment type="caution">
    <text evidence="11">The sequence shown here is derived from an EMBL/GenBank/DDBJ whole genome shotgun (WGS) entry which is preliminary data.</text>
</comment>
<dbReference type="InterPro" id="IPR043132">
    <property type="entry name" value="BCAT-like_C"/>
</dbReference>
<dbReference type="EC" id="4.1.3.38" evidence="8 10"/>
<keyword evidence="12" id="KW-1185">Reference proteome</keyword>
<comment type="catalytic activity">
    <reaction evidence="9">
        <text>4-amino-4-deoxychorismate = 4-aminobenzoate + pyruvate + H(+)</text>
        <dbReference type="Rhea" id="RHEA:16201"/>
        <dbReference type="ChEBI" id="CHEBI:15361"/>
        <dbReference type="ChEBI" id="CHEBI:15378"/>
        <dbReference type="ChEBI" id="CHEBI:17836"/>
        <dbReference type="ChEBI" id="CHEBI:58406"/>
        <dbReference type="EC" id="4.1.3.38"/>
    </reaction>
</comment>
<dbReference type="InterPro" id="IPR050571">
    <property type="entry name" value="Class-IV_PLP-Dep_Aminotrnsfr"/>
</dbReference>
<comment type="subunit">
    <text evidence="3">Homodimer.</text>
</comment>
<dbReference type="Pfam" id="PF01063">
    <property type="entry name" value="Aminotran_4"/>
    <property type="match status" value="1"/>
</dbReference>
<evidence type="ECO:0000256" key="7">
    <source>
        <dbReference type="ARBA" id="ARBA00035633"/>
    </source>
</evidence>
<evidence type="ECO:0000256" key="6">
    <source>
        <dbReference type="ARBA" id="ARBA00023239"/>
    </source>
</evidence>
<dbReference type="InterPro" id="IPR017824">
    <property type="entry name" value="Aminodeoxychorismate_lyase_IV"/>
</dbReference>
<comment type="similarity">
    <text evidence="2">Belongs to the class-IV pyridoxal-phosphate-dependent aminotransferase family.</text>
</comment>
<keyword evidence="4" id="KW-0663">Pyridoxal phosphate</keyword>
<gene>
    <name evidence="11" type="primary">pabC</name>
    <name evidence="11" type="ORF">GCM10007901_42720</name>
</gene>
<evidence type="ECO:0000313" key="11">
    <source>
        <dbReference type="EMBL" id="GLQ95317.1"/>
    </source>
</evidence>
<accession>A0ABQ5XUB4</accession>
<protein>
    <recommendedName>
        <fullName evidence="8 10">Aminodeoxychorismate lyase</fullName>
        <ecNumber evidence="8 10">4.1.3.38</ecNumber>
    </recommendedName>
</protein>
<evidence type="ECO:0000256" key="5">
    <source>
        <dbReference type="ARBA" id="ARBA00022909"/>
    </source>
</evidence>
<dbReference type="NCBIfam" id="TIGR03461">
    <property type="entry name" value="pabC_Proteo"/>
    <property type="match status" value="1"/>
</dbReference>
<dbReference type="PANTHER" id="PTHR42743:SF2">
    <property type="entry name" value="AMINODEOXYCHORISMATE LYASE"/>
    <property type="match status" value="1"/>
</dbReference>
<evidence type="ECO:0000256" key="10">
    <source>
        <dbReference type="NCBIfam" id="TIGR03461"/>
    </source>
</evidence>
<comment type="pathway">
    <text evidence="7">Cofactor biosynthesis; tetrahydrofolate biosynthesis; 4-aminobenzoate from chorismate: step 2/2.</text>
</comment>
<keyword evidence="6 11" id="KW-0456">Lyase</keyword>
<sequence length="271" mass="29234">MMLVNGQPSDSVSALDRGLSYGDGLFETIRFENSKAPLWGRHMQRLALGCERLRIPMPDGELLRQEAQQVSAGLREFVLRITLTRGLGERGYAPPAVAAPTRIVAAFTMPTISNALYIHGIRLHRCKTMLADQPLLAGIKHLNRLEQVLARAEWNDPAIGEGLVCDYRGNVVSATAANLFAVVDGKVVTPAVNRCGVAGVARGAMLDALPDCQVRDLPLDEALSASELFLSSSVRGILPVQAVGDTVYAPGPVVRAMQQHWCVLGFPTEQA</sequence>
<dbReference type="EMBL" id="BSOB01000061">
    <property type="protein sequence ID" value="GLQ95317.1"/>
    <property type="molecule type" value="Genomic_DNA"/>
</dbReference>
<dbReference type="GO" id="GO:0016829">
    <property type="term" value="F:lyase activity"/>
    <property type="evidence" value="ECO:0007669"/>
    <property type="project" value="UniProtKB-KW"/>
</dbReference>
<dbReference type="InterPro" id="IPR036038">
    <property type="entry name" value="Aminotransferase-like"/>
</dbReference>
<name>A0ABQ5XUB4_9GAMM</name>
<evidence type="ECO:0000256" key="2">
    <source>
        <dbReference type="ARBA" id="ARBA00009320"/>
    </source>
</evidence>
<dbReference type="NCBIfam" id="NF004761">
    <property type="entry name" value="PRK06092.1"/>
    <property type="match status" value="1"/>
</dbReference>
<dbReference type="Proteomes" id="UP001156670">
    <property type="component" value="Unassembled WGS sequence"/>
</dbReference>
<evidence type="ECO:0000256" key="4">
    <source>
        <dbReference type="ARBA" id="ARBA00022898"/>
    </source>
</evidence>
<evidence type="ECO:0000256" key="1">
    <source>
        <dbReference type="ARBA" id="ARBA00001933"/>
    </source>
</evidence>
<proteinExistence type="inferred from homology"/>
<evidence type="ECO:0000313" key="12">
    <source>
        <dbReference type="Proteomes" id="UP001156670"/>
    </source>
</evidence>
<dbReference type="InterPro" id="IPR001544">
    <property type="entry name" value="Aminotrans_IV"/>
</dbReference>
<organism evidence="11 12">
    <name type="scientific">Dyella acidisoli</name>
    <dbReference type="NCBI Taxonomy" id="1867834"/>
    <lineage>
        <taxon>Bacteria</taxon>
        <taxon>Pseudomonadati</taxon>
        <taxon>Pseudomonadota</taxon>
        <taxon>Gammaproteobacteria</taxon>
        <taxon>Lysobacterales</taxon>
        <taxon>Rhodanobacteraceae</taxon>
        <taxon>Dyella</taxon>
    </lineage>
</organism>
<evidence type="ECO:0000256" key="8">
    <source>
        <dbReference type="ARBA" id="ARBA00035676"/>
    </source>
</evidence>
<dbReference type="InterPro" id="IPR043131">
    <property type="entry name" value="BCAT-like_N"/>
</dbReference>
<reference evidence="12" key="1">
    <citation type="journal article" date="2019" name="Int. J. Syst. Evol. Microbiol.">
        <title>The Global Catalogue of Microorganisms (GCM) 10K type strain sequencing project: providing services to taxonomists for standard genome sequencing and annotation.</title>
        <authorList>
            <consortium name="The Broad Institute Genomics Platform"/>
            <consortium name="The Broad Institute Genome Sequencing Center for Infectious Disease"/>
            <person name="Wu L."/>
            <person name="Ma J."/>
        </authorList>
    </citation>
    <scope>NUCLEOTIDE SEQUENCE [LARGE SCALE GENOMIC DNA]</scope>
    <source>
        <strain evidence="12">NBRC 111980</strain>
    </source>
</reference>
<dbReference type="PANTHER" id="PTHR42743">
    <property type="entry name" value="AMINO-ACID AMINOTRANSFERASE"/>
    <property type="match status" value="1"/>
</dbReference>
<dbReference type="SUPFAM" id="SSF56752">
    <property type="entry name" value="D-aminoacid aminotransferase-like PLP-dependent enzymes"/>
    <property type="match status" value="1"/>
</dbReference>
<dbReference type="Gene3D" id="3.30.470.10">
    <property type="match status" value="1"/>
</dbReference>
<comment type="cofactor">
    <cofactor evidence="1">
        <name>pyridoxal 5'-phosphate</name>
        <dbReference type="ChEBI" id="CHEBI:597326"/>
    </cofactor>
</comment>
<dbReference type="RefSeq" id="WP_284322998.1">
    <property type="nucleotide sequence ID" value="NZ_BSOB01000061.1"/>
</dbReference>
<evidence type="ECO:0000256" key="3">
    <source>
        <dbReference type="ARBA" id="ARBA00011738"/>
    </source>
</evidence>
<dbReference type="CDD" id="cd01559">
    <property type="entry name" value="ADCL_like"/>
    <property type="match status" value="1"/>
</dbReference>
<dbReference type="Gene3D" id="3.20.10.10">
    <property type="entry name" value="D-amino Acid Aminotransferase, subunit A, domain 2"/>
    <property type="match status" value="1"/>
</dbReference>
<keyword evidence="5" id="KW-0289">Folate biosynthesis</keyword>